<dbReference type="InterPro" id="IPR006311">
    <property type="entry name" value="TAT_signal"/>
</dbReference>
<reference evidence="5 6" key="1">
    <citation type="submission" date="2017-07" db="EMBL/GenBank/DDBJ databases">
        <title>Draft whole genome sequences of clinical Proprionibacteriaceae strains.</title>
        <authorList>
            <person name="Bernier A.-M."/>
            <person name="Bernard K."/>
            <person name="Domingo M.-C."/>
        </authorList>
    </citation>
    <scope>NUCLEOTIDE SEQUENCE [LARGE SCALE GENOMIC DNA]</scope>
    <source>
        <strain evidence="5 6">NML 030167</strain>
    </source>
</reference>
<accession>A0A255G4Q1</accession>
<dbReference type="InterPro" id="IPR000914">
    <property type="entry name" value="SBP_5_dom"/>
</dbReference>
<dbReference type="InterPro" id="IPR039424">
    <property type="entry name" value="SBP_5"/>
</dbReference>
<dbReference type="SUPFAM" id="SSF53850">
    <property type="entry name" value="Periplasmic binding protein-like II"/>
    <property type="match status" value="1"/>
</dbReference>
<keyword evidence="2" id="KW-0813">Transport</keyword>
<dbReference type="Gene3D" id="3.10.105.10">
    <property type="entry name" value="Dipeptide-binding Protein, Domain 3"/>
    <property type="match status" value="1"/>
</dbReference>
<dbReference type="PROSITE" id="PS51318">
    <property type="entry name" value="TAT"/>
    <property type="match status" value="1"/>
</dbReference>
<dbReference type="CDD" id="cd00995">
    <property type="entry name" value="PBP2_NikA_DppA_OppA_like"/>
    <property type="match status" value="1"/>
</dbReference>
<dbReference type="GO" id="GO:0015833">
    <property type="term" value="P:peptide transport"/>
    <property type="evidence" value="ECO:0007669"/>
    <property type="project" value="TreeGrafter"/>
</dbReference>
<feature type="domain" description="Solute-binding protein family 5" evidence="4">
    <location>
        <begin position="95"/>
        <end position="436"/>
    </location>
</feature>
<dbReference type="GO" id="GO:0042597">
    <property type="term" value="C:periplasmic space"/>
    <property type="evidence" value="ECO:0007669"/>
    <property type="project" value="UniProtKB-ARBA"/>
</dbReference>
<organism evidence="5 6">
    <name type="scientific">Enemella evansiae</name>
    <dbReference type="NCBI Taxonomy" id="2016499"/>
    <lineage>
        <taxon>Bacteria</taxon>
        <taxon>Bacillati</taxon>
        <taxon>Actinomycetota</taxon>
        <taxon>Actinomycetes</taxon>
        <taxon>Propionibacteriales</taxon>
        <taxon>Propionibacteriaceae</taxon>
        <taxon>Enemella</taxon>
    </lineage>
</organism>
<keyword evidence="3" id="KW-0732">Signal</keyword>
<keyword evidence="6" id="KW-1185">Reference proteome</keyword>
<sequence>MTANPSLSRRRLLQTAAGGGAALAVLGAAGCRSAVSRAAGSTGEAGRPVRGGTINAGITTDLIPGNFFTNTTEGITVLIGLAFDTLIRYRADSITPTPWLATSWQLADDGRSLTLDLRDDVRFHSGRPFTAKDVEFSIRTYADPLWTAQLKSTAAAVTSFDTTDPYRIVLGFAHPLGNIFDLLDTVPIVDSETLGDLRNGSRFIGTGPFRVTGWTPNSRLSFERNPDYWVPERPYADAVEVTVIPDAKALLSALRSGQIDFAEGLSYLDTATVTSRSGFADLQLTGAEKQLYVGSNVRAKPLDDPRVRQAIAYALDRDRIVAEVLRGVGYPINLPWPRYSPAFDAARNSTYTRDLARAKELVAQVGTLPTIPFTYTSPQPLLDPTAAIIQADLAEVGIAVELQPIDNSQFAKQLIGAKFPGLWLAIHSWAQYTPSTLTVSAYPFNAHKNASQFTSERYIAAADAAWSIPDGDSPQARQAYAKVSDNLLDSLFLSEIAIALPQWARSTRLQGTGWTKRSEVLLTDAWLTGDRP</sequence>
<dbReference type="InterPro" id="IPR030678">
    <property type="entry name" value="Peptide/Ni-bd"/>
</dbReference>
<evidence type="ECO:0000256" key="3">
    <source>
        <dbReference type="ARBA" id="ARBA00022729"/>
    </source>
</evidence>
<comment type="caution">
    <text evidence="5">The sequence shown here is derived from an EMBL/GenBank/DDBJ whole genome shotgun (WGS) entry which is preliminary data.</text>
</comment>
<dbReference type="PANTHER" id="PTHR30290">
    <property type="entry name" value="PERIPLASMIC BINDING COMPONENT OF ABC TRANSPORTER"/>
    <property type="match status" value="1"/>
</dbReference>
<proteinExistence type="inferred from homology"/>
<evidence type="ECO:0000259" key="4">
    <source>
        <dbReference type="Pfam" id="PF00496"/>
    </source>
</evidence>
<dbReference type="Proteomes" id="UP000215896">
    <property type="component" value="Unassembled WGS sequence"/>
</dbReference>
<dbReference type="EMBL" id="NMVO01000016">
    <property type="protein sequence ID" value="OYO10541.1"/>
    <property type="molecule type" value="Genomic_DNA"/>
</dbReference>
<dbReference type="Gene3D" id="3.40.190.10">
    <property type="entry name" value="Periplasmic binding protein-like II"/>
    <property type="match status" value="1"/>
</dbReference>
<dbReference type="GO" id="GO:1904680">
    <property type="term" value="F:peptide transmembrane transporter activity"/>
    <property type="evidence" value="ECO:0007669"/>
    <property type="project" value="TreeGrafter"/>
</dbReference>
<dbReference type="PIRSF" id="PIRSF002741">
    <property type="entry name" value="MppA"/>
    <property type="match status" value="1"/>
</dbReference>
<evidence type="ECO:0000313" key="6">
    <source>
        <dbReference type="Proteomes" id="UP000215896"/>
    </source>
</evidence>
<dbReference type="GO" id="GO:0043190">
    <property type="term" value="C:ATP-binding cassette (ABC) transporter complex"/>
    <property type="evidence" value="ECO:0007669"/>
    <property type="project" value="InterPro"/>
</dbReference>
<dbReference type="PANTHER" id="PTHR30290:SF9">
    <property type="entry name" value="OLIGOPEPTIDE-BINDING PROTEIN APPA"/>
    <property type="match status" value="1"/>
</dbReference>
<protein>
    <submittedName>
        <fullName evidence="5">ABC transporter substrate-binding protein</fullName>
    </submittedName>
</protein>
<dbReference type="OrthoDB" id="9803988at2"/>
<evidence type="ECO:0000256" key="1">
    <source>
        <dbReference type="ARBA" id="ARBA00005695"/>
    </source>
</evidence>
<dbReference type="Pfam" id="PF00496">
    <property type="entry name" value="SBP_bac_5"/>
    <property type="match status" value="1"/>
</dbReference>
<comment type="similarity">
    <text evidence="1">Belongs to the bacterial solute-binding protein 5 family.</text>
</comment>
<name>A0A255G4Q1_9ACTN</name>
<gene>
    <name evidence="5" type="ORF">CGZ94_16120</name>
</gene>
<evidence type="ECO:0000256" key="2">
    <source>
        <dbReference type="ARBA" id="ARBA00022448"/>
    </source>
</evidence>
<dbReference type="AlphaFoldDB" id="A0A255G4Q1"/>
<dbReference type="RefSeq" id="WP_094406257.1">
    <property type="nucleotide sequence ID" value="NZ_NMVO01000016.1"/>
</dbReference>
<evidence type="ECO:0000313" key="5">
    <source>
        <dbReference type="EMBL" id="OYO10541.1"/>
    </source>
</evidence>